<evidence type="ECO:0000256" key="6">
    <source>
        <dbReference type="SAM" id="Phobius"/>
    </source>
</evidence>
<evidence type="ECO:0000313" key="9">
    <source>
        <dbReference type="EMBL" id="SDH31092.1"/>
    </source>
</evidence>
<dbReference type="InterPro" id="IPR052159">
    <property type="entry name" value="Competence_DNA_uptake"/>
</dbReference>
<dbReference type="InterPro" id="IPR004477">
    <property type="entry name" value="ComEC_N"/>
</dbReference>
<dbReference type="AlphaFoldDB" id="A0A1G8BCX2"/>
<keyword evidence="3 6" id="KW-0812">Transmembrane</keyword>
<keyword evidence="4 6" id="KW-1133">Transmembrane helix</keyword>
<evidence type="ECO:0000259" key="7">
    <source>
        <dbReference type="Pfam" id="PF03772"/>
    </source>
</evidence>
<protein>
    <submittedName>
        <fullName evidence="9">Competence protein ComEC</fullName>
    </submittedName>
</protein>
<evidence type="ECO:0000256" key="1">
    <source>
        <dbReference type="ARBA" id="ARBA00004651"/>
    </source>
</evidence>
<keyword evidence="10" id="KW-1185">Reference proteome</keyword>
<dbReference type="STRING" id="702745.SAMN05421818_1029"/>
<evidence type="ECO:0000256" key="5">
    <source>
        <dbReference type="ARBA" id="ARBA00023136"/>
    </source>
</evidence>
<name>A0A1G8BCX2_9FLAO</name>
<evidence type="ECO:0000259" key="8">
    <source>
        <dbReference type="Pfam" id="PF13567"/>
    </source>
</evidence>
<comment type="subcellular location">
    <subcellularLocation>
        <location evidence="1">Cell membrane</location>
        <topology evidence="1">Multi-pass membrane protein</topology>
    </subcellularLocation>
</comment>
<dbReference type="PANTHER" id="PTHR30619">
    <property type="entry name" value="DNA INTERNALIZATION/COMPETENCE PROTEIN COMEC/REC2"/>
    <property type="match status" value="1"/>
</dbReference>
<evidence type="ECO:0000256" key="4">
    <source>
        <dbReference type="ARBA" id="ARBA00022989"/>
    </source>
</evidence>
<feature type="transmembrane region" description="Helical" evidence="6">
    <location>
        <begin position="345"/>
        <end position="367"/>
    </location>
</feature>
<evidence type="ECO:0000256" key="3">
    <source>
        <dbReference type="ARBA" id="ARBA00022692"/>
    </source>
</evidence>
<keyword evidence="2" id="KW-1003">Cell membrane</keyword>
<proteinExistence type="predicted"/>
<feature type="domain" description="DUF4131" evidence="8">
    <location>
        <begin position="25"/>
        <end position="156"/>
    </location>
</feature>
<feature type="transmembrane region" description="Helical" evidence="6">
    <location>
        <begin position="256"/>
        <end position="280"/>
    </location>
</feature>
<reference evidence="10" key="1">
    <citation type="submission" date="2016-10" db="EMBL/GenBank/DDBJ databases">
        <authorList>
            <person name="Varghese N."/>
            <person name="Submissions S."/>
        </authorList>
    </citation>
    <scope>NUCLEOTIDE SEQUENCE [LARGE SCALE GENOMIC DNA]</scope>
    <source>
        <strain evidence="10">DSM 23313</strain>
    </source>
</reference>
<dbReference type="PANTHER" id="PTHR30619:SF1">
    <property type="entry name" value="RECOMBINATION PROTEIN 2"/>
    <property type="match status" value="1"/>
</dbReference>
<dbReference type="GO" id="GO:0005886">
    <property type="term" value="C:plasma membrane"/>
    <property type="evidence" value="ECO:0007669"/>
    <property type="project" value="UniProtKB-SubCell"/>
</dbReference>
<feature type="transmembrane region" description="Helical" evidence="6">
    <location>
        <begin position="222"/>
        <end position="244"/>
    </location>
</feature>
<feature type="transmembrane region" description="Helical" evidence="6">
    <location>
        <begin position="23"/>
        <end position="43"/>
    </location>
</feature>
<evidence type="ECO:0000256" key="2">
    <source>
        <dbReference type="ARBA" id="ARBA00022475"/>
    </source>
</evidence>
<gene>
    <name evidence="9" type="ORF">SAMN05421818_1029</name>
</gene>
<dbReference type="EMBL" id="FNDQ01000002">
    <property type="protein sequence ID" value="SDH31092.1"/>
    <property type="molecule type" value="Genomic_DNA"/>
</dbReference>
<dbReference type="Pfam" id="PF13567">
    <property type="entry name" value="DUF4131"/>
    <property type="match status" value="1"/>
</dbReference>
<dbReference type="Pfam" id="PF03772">
    <property type="entry name" value="Competence"/>
    <property type="match status" value="1"/>
</dbReference>
<dbReference type="NCBIfam" id="TIGR00360">
    <property type="entry name" value="ComEC_N-term"/>
    <property type="match status" value="1"/>
</dbReference>
<dbReference type="Proteomes" id="UP000243588">
    <property type="component" value="Unassembled WGS sequence"/>
</dbReference>
<feature type="transmembrane region" description="Helical" evidence="6">
    <location>
        <begin position="465"/>
        <end position="484"/>
    </location>
</feature>
<keyword evidence="5 6" id="KW-0472">Membrane</keyword>
<feature type="transmembrane region" description="Helical" evidence="6">
    <location>
        <begin position="314"/>
        <end position="333"/>
    </location>
</feature>
<accession>A0A1G8BCX2</accession>
<dbReference type="InterPro" id="IPR025405">
    <property type="entry name" value="DUF4131"/>
</dbReference>
<organism evidence="9 10">
    <name type="scientific">Myroides phaeus</name>
    <dbReference type="NCBI Taxonomy" id="702745"/>
    <lineage>
        <taxon>Bacteria</taxon>
        <taxon>Pseudomonadati</taxon>
        <taxon>Bacteroidota</taxon>
        <taxon>Flavobacteriia</taxon>
        <taxon>Flavobacteriales</taxon>
        <taxon>Flavobacteriaceae</taxon>
        <taxon>Myroides</taxon>
    </lineage>
</organism>
<feature type="transmembrane region" description="Helical" evidence="6">
    <location>
        <begin position="373"/>
        <end position="397"/>
    </location>
</feature>
<feature type="domain" description="ComEC/Rec2-related protein" evidence="7">
    <location>
        <begin position="198"/>
        <end position="459"/>
    </location>
</feature>
<sequence length="642" mass="73620">MVGAIFFIALSYKNKFTFYPTKFSFVSDVIAIGLLFISLGVSVMKGQGFAFSRVNTNDFVAGFVKQSVKADVRIEEEVASSSGKRYIVQLLRINDTVVYTKAYLTLKEQETSFIPGDIISTYTFIRTIEAPRNIGQFDYQTYSKQQGVYFQLYGKEFVRVARANGLKYEILRWRFYLTEQVKNSDVLSDNAKGLLNALILGKRNDIDKGVLAQFKELGVMHILAISGLHVGLIYLMLLTAFGFLKPISKQVVVVLLLWLFVFLSGFSPSVFRAVFMFTIFSLARIIRREQSLEHNVGLALFFSLFFYPNWVTDIGFQLSYLAVISIVYILPLFAKRYSANRIVKYIQGIVYVSLSVQIGLMAIQLYYFKQFSLLFLIGNLIVIPLVTVLIVLGVLYFMTLFIPFLNQVIGIAFNLLTDIMYKSVSLLAQFEGIVIKNVQFSKTQVFIFLALLMCLLLFYYRKSRVWVLSSFVLFFTLQVVPYLSRYSEEKRSELIIPYSQNREQVSLWYKKGSHLLNCESDPQGEGSYSAELTALNSTISNMTIQSIELKPLMPIEEQFLLVLSDSLTIYDIGFQAEVILLTKHPKVNIARVLNYHQPKEVVLHNSMPMWFKEKCIETCIKNNIPFHDISEKGYWSKLFKSD</sequence>
<feature type="transmembrane region" description="Helical" evidence="6">
    <location>
        <begin position="441"/>
        <end position="460"/>
    </location>
</feature>
<evidence type="ECO:0000313" key="10">
    <source>
        <dbReference type="Proteomes" id="UP000243588"/>
    </source>
</evidence>